<feature type="compositionally biased region" description="Basic and acidic residues" evidence="1">
    <location>
        <begin position="23"/>
        <end position="48"/>
    </location>
</feature>
<keyword evidence="3" id="KW-1185">Reference proteome</keyword>
<feature type="compositionally biased region" description="Basic and acidic residues" evidence="1">
    <location>
        <begin position="58"/>
        <end position="85"/>
    </location>
</feature>
<gene>
    <name evidence="2" type="ORF">N7515_008453</name>
</gene>
<dbReference type="AlphaFoldDB" id="A0A9W9KXV2"/>
<comment type="caution">
    <text evidence="2">The sequence shown here is derived from an EMBL/GenBank/DDBJ whole genome shotgun (WGS) entry which is preliminary data.</text>
</comment>
<reference evidence="2" key="1">
    <citation type="submission" date="2022-11" db="EMBL/GenBank/DDBJ databases">
        <authorList>
            <person name="Petersen C."/>
        </authorList>
    </citation>
    <scope>NUCLEOTIDE SEQUENCE</scope>
    <source>
        <strain evidence="2">IBT 22155</strain>
    </source>
</reference>
<name>A0A9W9KXV2_9EURO</name>
<evidence type="ECO:0000313" key="2">
    <source>
        <dbReference type="EMBL" id="KAJ5124628.1"/>
    </source>
</evidence>
<accession>A0A9W9KXV2</accession>
<dbReference type="Proteomes" id="UP001149079">
    <property type="component" value="Unassembled WGS sequence"/>
</dbReference>
<evidence type="ECO:0000313" key="3">
    <source>
        <dbReference type="Proteomes" id="UP001149079"/>
    </source>
</evidence>
<dbReference type="RefSeq" id="XP_056519027.1">
    <property type="nucleotide sequence ID" value="XM_056669197.1"/>
</dbReference>
<reference evidence="2" key="2">
    <citation type="journal article" date="2023" name="IMA Fungus">
        <title>Comparative genomic study of the Penicillium genus elucidates a diverse pangenome and 15 lateral gene transfer events.</title>
        <authorList>
            <person name="Petersen C."/>
            <person name="Sorensen T."/>
            <person name="Nielsen M.R."/>
            <person name="Sondergaard T.E."/>
            <person name="Sorensen J.L."/>
            <person name="Fitzpatrick D.A."/>
            <person name="Frisvad J.C."/>
            <person name="Nielsen K.L."/>
        </authorList>
    </citation>
    <scope>NUCLEOTIDE SEQUENCE</scope>
    <source>
        <strain evidence="2">IBT 22155</strain>
    </source>
</reference>
<sequence length="101" mass="11973">MKEEVACQITRPIPIRILKRPEFERAHQEDADRRDAAIQQAERRERSREHVKKVYNHSHKEDTLVKMERSLRGQENPGKERDLTRTAKRKQCYAVPAGHCE</sequence>
<dbReference type="GeneID" id="81408367"/>
<dbReference type="EMBL" id="JAPQKL010000006">
    <property type="protein sequence ID" value="KAJ5124628.1"/>
    <property type="molecule type" value="Genomic_DNA"/>
</dbReference>
<organism evidence="2 3">
    <name type="scientific">Penicillium bovifimosum</name>
    <dbReference type="NCBI Taxonomy" id="126998"/>
    <lineage>
        <taxon>Eukaryota</taxon>
        <taxon>Fungi</taxon>
        <taxon>Dikarya</taxon>
        <taxon>Ascomycota</taxon>
        <taxon>Pezizomycotina</taxon>
        <taxon>Eurotiomycetes</taxon>
        <taxon>Eurotiomycetidae</taxon>
        <taxon>Eurotiales</taxon>
        <taxon>Aspergillaceae</taxon>
        <taxon>Penicillium</taxon>
    </lineage>
</organism>
<proteinExistence type="predicted"/>
<protein>
    <submittedName>
        <fullName evidence="2">Uncharacterized protein</fullName>
    </submittedName>
</protein>
<feature type="region of interest" description="Disordered" evidence="1">
    <location>
        <begin position="23"/>
        <end position="101"/>
    </location>
</feature>
<evidence type="ECO:0000256" key="1">
    <source>
        <dbReference type="SAM" id="MobiDB-lite"/>
    </source>
</evidence>